<dbReference type="InterPro" id="IPR013783">
    <property type="entry name" value="Ig-like_fold"/>
</dbReference>
<organism evidence="1 2">
    <name type="scientific">Moheibacter stercoris</name>
    <dbReference type="NCBI Taxonomy" id="1628251"/>
    <lineage>
        <taxon>Bacteria</taxon>
        <taxon>Pseudomonadati</taxon>
        <taxon>Bacteroidota</taxon>
        <taxon>Flavobacteriia</taxon>
        <taxon>Flavobacteriales</taxon>
        <taxon>Weeksellaceae</taxon>
        <taxon>Moheibacter</taxon>
    </lineage>
</organism>
<dbReference type="Proteomes" id="UP001549146">
    <property type="component" value="Unassembled WGS sequence"/>
</dbReference>
<accession>A0ABV2LR74</accession>
<protein>
    <submittedName>
        <fullName evidence="1">5-hydroxyisourate hydrolase-like protein (Transthyretin family)</fullName>
    </submittedName>
</protein>
<comment type="caution">
    <text evidence="1">The sequence shown here is derived from an EMBL/GenBank/DDBJ whole genome shotgun (WGS) entry which is preliminary data.</text>
</comment>
<gene>
    <name evidence="1" type="ORF">ABID46_000643</name>
</gene>
<dbReference type="InterPro" id="IPR013784">
    <property type="entry name" value="Carb-bd-like_fold"/>
</dbReference>
<evidence type="ECO:0000313" key="2">
    <source>
        <dbReference type="Proteomes" id="UP001549146"/>
    </source>
</evidence>
<dbReference type="SUPFAM" id="SSF49452">
    <property type="entry name" value="Starch-binding domain-like"/>
    <property type="match status" value="1"/>
</dbReference>
<evidence type="ECO:0000313" key="1">
    <source>
        <dbReference type="EMBL" id="MET3731084.1"/>
    </source>
</evidence>
<dbReference type="Pfam" id="PF13620">
    <property type="entry name" value="CarboxypepD_reg"/>
    <property type="match status" value="1"/>
</dbReference>
<reference evidence="1 2" key="1">
    <citation type="submission" date="2024-06" db="EMBL/GenBank/DDBJ databases">
        <title>Genomic Encyclopedia of Type Strains, Phase IV (KMG-IV): sequencing the most valuable type-strain genomes for metagenomic binning, comparative biology and taxonomic classification.</title>
        <authorList>
            <person name="Goeker M."/>
        </authorList>
    </citation>
    <scope>NUCLEOTIDE SEQUENCE [LARGE SCALE GENOMIC DNA]</scope>
    <source>
        <strain evidence="1 2">DSM 29388</strain>
    </source>
</reference>
<dbReference type="EMBL" id="JBEPMO010000002">
    <property type="protein sequence ID" value="MET3731084.1"/>
    <property type="molecule type" value="Genomic_DNA"/>
</dbReference>
<keyword evidence="2" id="KW-1185">Reference proteome</keyword>
<sequence>MKTKVLISAFVLMVSALFVLNHMKTNLSGKVQDFEGMGIMLSSLEIYSNDQEEKLIKSTMTNIDGSFEIKDLKPGEYKLVVNTPGFEKKVQTVKLDRLFKQDLGVIKIDGNVVTLPPVVIFG</sequence>
<name>A0ABV2LR74_9FLAO</name>
<proteinExistence type="predicted"/>
<dbReference type="Gene3D" id="2.60.40.10">
    <property type="entry name" value="Immunoglobulins"/>
    <property type="match status" value="1"/>
</dbReference>
<dbReference type="RefSeq" id="WP_354507000.1">
    <property type="nucleotide sequence ID" value="NZ_JBEPMO010000002.1"/>
</dbReference>